<feature type="compositionally biased region" description="Basic and acidic residues" evidence="1">
    <location>
        <begin position="779"/>
        <end position="788"/>
    </location>
</feature>
<feature type="compositionally biased region" description="Basic and acidic residues" evidence="1">
    <location>
        <begin position="498"/>
        <end position="508"/>
    </location>
</feature>
<feature type="compositionally biased region" description="Basic residues" evidence="1">
    <location>
        <begin position="457"/>
        <end position="476"/>
    </location>
</feature>
<name>A0A165FAQ1_9BASI</name>
<feature type="region of interest" description="Disordered" evidence="1">
    <location>
        <begin position="129"/>
        <end position="160"/>
    </location>
</feature>
<reference evidence="2 3" key="1">
    <citation type="journal article" date="2016" name="Mol. Biol. Evol.">
        <title>Comparative Genomics of Early-Diverging Mushroom-Forming Fungi Provides Insights into the Origins of Lignocellulose Decay Capabilities.</title>
        <authorList>
            <person name="Nagy L.G."/>
            <person name="Riley R."/>
            <person name="Tritt A."/>
            <person name="Adam C."/>
            <person name="Daum C."/>
            <person name="Floudas D."/>
            <person name="Sun H."/>
            <person name="Yadav J.S."/>
            <person name="Pangilinan J."/>
            <person name="Larsson K.H."/>
            <person name="Matsuura K."/>
            <person name="Barry K."/>
            <person name="Labutti K."/>
            <person name="Kuo R."/>
            <person name="Ohm R.A."/>
            <person name="Bhattacharya S.S."/>
            <person name="Shirouzu T."/>
            <person name="Yoshinaga Y."/>
            <person name="Martin F.M."/>
            <person name="Grigoriev I.V."/>
            <person name="Hibbett D.S."/>
        </authorList>
    </citation>
    <scope>NUCLEOTIDE SEQUENCE [LARGE SCALE GENOMIC DNA]</scope>
    <source>
        <strain evidence="2 3">HHB12733</strain>
    </source>
</reference>
<dbReference type="AlphaFoldDB" id="A0A165FAQ1"/>
<dbReference type="EMBL" id="KV423977">
    <property type="protein sequence ID" value="KZT56478.1"/>
    <property type="molecule type" value="Genomic_DNA"/>
</dbReference>
<dbReference type="Proteomes" id="UP000076842">
    <property type="component" value="Unassembled WGS sequence"/>
</dbReference>
<feature type="region of interest" description="Disordered" evidence="1">
    <location>
        <begin position="663"/>
        <end position="706"/>
    </location>
</feature>
<feature type="region of interest" description="Disordered" evidence="1">
    <location>
        <begin position="1"/>
        <end position="90"/>
    </location>
</feature>
<feature type="region of interest" description="Disordered" evidence="1">
    <location>
        <begin position="437"/>
        <end position="525"/>
    </location>
</feature>
<feature type="compositionally biased region" description="Polar residues" evidence="1">
    <location>
        <begin position="52"/>
        <end position="61"/>
    </location>
</feature>
<dbReference type="InParanoid" id="A0A165FAQ1"/>
<keyword evidence="3" id="KW-1185">Reference proteome</keyword>
<sequence>MALSELAINQDFVSPQPAKTLGRPPSGRTAGQPMSSRNDIERLLSSKAAFPAQSTPRNSLPNVFATPTGADEAASTASPPDRHGDPLPSDVFSKLTTALTDTVPDNTRFVPETPAAWLGASMAGYDTLAPDSRTPLDGNPFLGLGMAGQPPGANDSGSSLADADVDGVFDPDELAALMQEMESPLGSANNDPTARYSTFLGSMPPLFTFANGIDASSAPNGGLAGPPEESRTHGRPRSQRSWFLRATYTAQPWLIFKPLGITSFTCEVSPAAQSKIIVLRHPESLAVLRKQAHSHANNPPPTVVDRRRPENLKVAREDIQNTGKRLWHEMKLLSNPNAAQPASCPWRTSWLKLAIKHKCTLFNWPDDAPWPHDLRAQLQNSVDQDIVPVWRAFTTHNADQAAHVKLWSKEAIHNPSGQNPPLIWCYRDEEARLQEEVQVPDSDEDDDGQSAGQPARTRSKRRKDTGRTSKPAKGRRQLPPARATMEELNSPPAPHTSHFREPGDESRPTGHPSNAPGRAQLSTRKRKMSDILETADKELPDVETVAYERGSALPASGAHDFRMDPSNVAASRGRPPLIQYEHHAPTSQLASRPVDRGDNQLPSPEIRHTYLMRSGQSAPIRARSTSRDRAHGYGYAPRPDTRANSPMDSRRAHAANYPHLHTGHAPPRGIPYPPLHDAPSGRSEAAGVAPWYPGSRPESPLRPPIPPPTSVGSIPPDAWGAGLSDHGAYAHRAPYLDSRYVLPQPRPMPTADHIGQPAGSYWPRDAGVAMAGSRYSDSSSRDARDNIPRRILSHQ</sequence>
<protein>
    <submittedName>
        <fullName evidence="2">Uncharacterized protein</fullName>
    </submittedName>
</protein>
<feature type="region of interest" description="Disordered" evidence="1">
    <location>
        <begin position="608"/>
        <end position="648"/>
    </location>
</feature>
<evidence type="ECO:0000313" key="2">
    <source>
        <dbReference type="EMBL" id="KZT56478.1"/>
    </source>
</evidence>
<feature type="region of interest" description="Disordered" evidence="1">
    <location>
        <begin position="218"/>
        <end position="238"/>
    </location>
</feature>
<organism evidence="2 3">
    <name type="scientific">Calocera cornea HHB12733</name>
    <dbReference type="NCBI Taxonomy" id="1353952"/>
    <lineage>
        <taxon>Eukaryota</taxon>
        <taxon>Fungi</taxon>
        <taxon>Dikarya</taxon>
        <taxon>Basidiomycota</taxon>
        <taxon>Agaricomycotina</taxon>
        <taxon>Dacrymycetes</taxon>
        <taxon>Dacrymycetales</taxon>
        <taxon>Dacrymycetaceae</taxon>
        <taxon>Calocera</taxon>
    </lineage>
</organism>
<evidence type="ECO:0000313" key="3">
    <source>
        <dbReference type="Proteomes" id="UP000076842"/>
    </source>
</evidence>
<gene>
    <name evidence="2" type="ORF">CALCODRAFT_509449</name>
</gene>
<feature type="region of interest" description="Disordered" evidence="1">
    <location>
        <begin position="770"/>
        <end position="795"/>
    </location>
</feature>
<accession>A0A165FAQ1</accession>
<proteinExistence type="predicted"/>
<evidence type="ECO:0000256" key="1">
    <source>
        <dbReference type="SAM" id="MobiDB-lite"/>
    </source>
</evidence>